<protein>
    <recommendedName>
        <fullName evidence="6">RNA polymerase sigma factor</fullName>
    </recommendedName>
</protein>
<organism evidence="9 10">
    <name type="scientific">Xylanibacter muris</name>
    <dbReference type="NCBI Taxonomy" id="2736290"/>
    <lineage>
        <taxon>Bacteria</taxon>
        <taxon>Pseudomonadati</taxon>
        <taxon>Bacteroidota</taxon>
        <taxon>Bacteroidia</taxon>
        <taxon>Bacteroidales</taxon>
        <taxon>Prevotellaceae</taxon>
        <taxon>Xylanibacter</taxon>
    </lineage>
</organism>
<dbReference type="Gene3D" id="1.10.10.10">
    <property type="entry name" value="Winged helix-like DNA-binding domain superfamily/Winged helix DNA-binding domain"/>
    <property type="match status" value="1"/>
</dbReference>
<evidence type="ECO:0000256" key="4">
    <source>
        <dbReference type="ARBA" id="ARBA00023125"/>
    </source>
</evidence>
<evidence type="ECO:0000256" key="3">
    <source>
        <dbReference type="ARBA" id="ARBA00023082"/>
    </source>
</evidence>
<dbReference type="Proteomes" id="UP000714420">
    <property type="component" value="Unassembled WGS sequence"/>
</dbReference>
<comment type="similarity">
    <text evidence="1 6">Belongs to the sigma-70 factor family. ECF subfamily.</text>
</comment>
<gene>
    <name evidence="9" type="ORF">HPS56_09475</name>
</gene>
<dbReference type="InterPro" id="IPR013324">
    <property type="entry name" value="RNA_pol_sigma_r3/r4-like"/>
</dbReference>
<dbReference type="SUPFAM" id="SSF88946">
    <property type="entry name" value="Sigma2 domain of RNA polymerase sigma factors"/>
    <property type="match status" value="1"/>
</dbReference>
<keyword evidence="3 6" id="KW-0731">Sigma factor</keyword>
<evidence type="ECO:0000259" key="8">
    <source>
        <dbReference type="Pfam" id="PF08281"/>
    </source>
</evidence>
<keyword evidence="5 6" id="KW-0804">Transcription</keyword>
<dbReference type="PANTHER" id="PTHR43133:SF51">
    <property type="entry name" value="RNA POLYMERASE SIGMA FACTOR"/>
    <property type="match status" value="1"/>
</dbReference>
<evidence type="ECO:0000256" key="1">
    <source>
        <dbReference type="ARBA" id="ARBA00010641"/>
    </source>
</evidence>
<proteinExistence type="inferred from homology"/>
<keyword evidence="2 6" id="KW-0805">Transcription regulation</keyword>
<dbReference type="InterPro" id="IPR039425">
    <property type="entry name" value="RNA_pol_sigma-70-like"/>
</dbReference>
<dbReference type="Gene3D" id="1.10.1740.10">
    <property type="match status" value="1"/>
</dbReference>
<dbReference type="EMBL" id="JABKKF010000009">
    <property type="protein sequence ID" value="NPD92565.1"/>
    <property type="molecule type" value="Genomic_DNA"/>
</dbReference>
<name>A0ABX2AP86_9BACT</name>
<dbReference type="NCBIfam" id="TIGR02937">
    <property type="entry name" value="sigma70-ECF"/>
    <property type="match status" value="1"/>
</dbReference>
<evidence type="ECO:0000256" key="6">
    <source>
        <dbReference type="RuleBase" id="RU000716"/>
    </source>
</evidence>
<dbReference type="RefSeq" id="WP_172275894.1">
    <property type="nucleotide sequence ID" value="NZ_CASGMU010000013.1"/>
</dbReference>
<dbReference type="InterPro" id="IPR013249">
    <property type="entry name" value="RNA_pol_sigma70_r4_t2"/>
</dbReference>
<dbReference type="InterPro" id="IPR014284">
    <property type="entry name" value="RNA_pol_sigma-70_dom"/>
</dbReference>
<dbReference type="Pfam" id="PF08281">
    <property type="entry name" value="Sigma70_r4_2"/>
    <property type="match status" value="1"/>
</dbReference>
<feature type="domain" description="RNA polymerase sigma factor 70 region 4 type 2" evidence="8">
    <location>
        <begin position="125"/>
        <end position="176"/>
    </location>
</feature>
<reference evidence="9 10" key="1">
    <citation type="submission" date="2020-05" db="EMBL/GenBank/DDBJ databases">
        <title>Distinct polysaccharide utilization as determinants for interspecies competition between intestinal Prevotella spp.</title>
        <authorList>
            <person name="Galvez E.J.C."/>
            <person name="Iljazovic A."/>
            <person name="Strowig T."/>
        </authorList>
    </citation>
    <scope>NUCLEOTIDE SEQUENCE [LARGE SCALE GENOMIC DNA]</scope>
    <source>
        <strain evidence="9 10">PMUR</strain>
    </source>
</reference>
<keyword evidence="10" id="KW-1185">Reference proteome</keyword>
<dbReference type="CDD" id="cd06171">
    <property type="entry name" value="Sigma70_r4"/>
    <property type="match status" value="1"/>
</dbReference>
<dbReference type="InterPro" id="IPR036388">
    <property type="entry name" value="WH-like_DNA-bd_sf"/>
</dbReference>
<evidence type="ECO:0000313" key="9">
    <source>
        <dbReference type="EMBL" id="NPD92565.1"/>
    </source>
</evidence>
<evidence type="ECO:0000256" key="2">
    <source>
        <dbReference type="ARBA" id="ARBA00023015"/>
    </source>
</evidence>
<dbReference type="Pfam" id="PF04542">
    <property type="entry name" value="Sigma70_r2"/>
    <property type="match status" value="1"/>
</dbReference>
<evidence type="ECO:0000259" key="7">
    <source>
        <dbReference type="Pfam" id="PF04542"/>
    </source>
</evidence>
<dbReference type="InterPro" id="IPR013325">
    <property type="entry name" value="RNA_pol_sigma_r2"/>
</dbReference>
<sequence>MQMFDTLEEQAWIARWRLWGDERAFARLVDRYKDGVLRFFLMQTGGRQDVSDDLAQQTFIRVWQRMSSLNEARCFRTWLFRIAYNIWIDHCRTSRFRKSPLSAVAYDVSPETADSHLEQTERQALLAAALGSLNEAERATVVLFYLNDMSVREIASVTRICESTVRSHLHRGRQKLKKVLTRND</sequence>
<dbReference type="InterPro" id="IPR007627">
    <property type="entry name" value="RNA_pol_sigma70_r2"/>
</dbReference>
<evidence type="ECO:0000313" key="10">
    <source>
        <dbReference type="Proteomes" id="UP000714420"/>
    </source>
</evidence>
<evidence type="ECO:0000256" key="5">
    <source>
        <dbReference type="ARBA" id="ARBA00023163"/>
    </source>
</evidence>
<keyword evidence="4 6" id="KW-0238">DNA-binding</keyword>
<comment type="caution">
    <text evidence="9">The sequence shown here is derived from an EMBL/GenBank/DDBJ whole genome shotgun (WGS) entry which is preliminary data.</text>
</comment>
<dbReference type="PROSITE" id="PS01063">
    <property type="entry name" value="SIGMA70_ECF"/>
    <property type="match status" value="1"/>
</dbReference>
<feature type="domain" description="RNA polymerase sigma-70 region 2" evidence="7">
    <location>
        <begin position="28"/>
        <end position="95"/>
    </location>
</feature>
<accession>A0ABX2AP86</accession>
<dbReference type="SUPFAM" id="SSF88659">
    <property type="entry name" value="Sigma3 and sigma4 domains of RNA polymerase sigma factors"/>
    <property type="match status" value="1"/>
</dbReference>
<dbReference type="InterPro" id="IPR000838">
    <property type="entry name" value="RNA_pol_sigma70_ECF_CS"/>
</dbReference>
<dbReference type="PANTHER" id="PTHR43133">
    <property type="entry name" value="RNA POLYMERASE ECF-TYPE SIGMA FACTO"/>
    <property type="match status" value="1"/>
</dbReference>